<feature type="transmembrane region" description="Helical" evidence="7">
    <location>
        <begin position="12"/>
        <end position="30"/>
    </location>
</feature>
<evidence type="ECO:0000256" key="5">
    <source>
        <dbReference type="ARBA" id="ARBA00022989"/>
    </source>
</evidence>
<dbReference type="Pfam" id="PF04239">
    <property type="entry name" value="DUF421"/>
    <property type="match status" value="1"/>
</dbReference>
<dbReference type="Gene3D" id="3.30.240.20">
    <property type="entry name" value="bsu07140 like domains"/>
    <property type="match status" value="2"/>
</dbReference>
<dbReference type="PANTHER" id="PTHR34582">
    <property type="entry name" value="UPF0702 TRANSMEMBRANE PROTEIN YCAP"/>
    <property type="match status" value="1"/>
</dbReference>
<accession>A0A942UNI7</accession>
<dbReference type="AlphaFoldDB" id="A0A942UNI7"/>
<evidence type="ECO:0000313" key="9">
    <source>
        <dbReference type="EMBL" id="MBS4221973.1"/>
    </source>
</evidence>
<name>A0A942UNI7_9BACI</name>
<feature type="transmembrane region" description="Helical" evidence="7">
    <location>
        <begin position="67"/>
        <end position="89"/>
    </location>
</feature>
<dbReference type="Proteomes" id="UP000676456">
    <property type="component" value="Unassembled WGS sequence"/>
</dbReference>
<organism evidence="9 10">
    <name type="scientific">Lederbergia citrea</name>
    <dbReference type="NCBI Taxonomy" id="2833581"/>
    <lineage>
        <taxon>Bacteria</taxon>
        <taxon>Bacillati</taxon>
        <taxon>Bacillota</taxon>
        <taxon>Bacilli</taxon>
        <taxon>Bacillales</taxon>
        <taxon>Bacillaceae</taxon>
        <taxon>Lederbergia</taxon>
    </lineage>
</organism>
<evidence type="ECO:0000256" key="4">
    <source>
        <dbReference type="ARBA" id="ARBA00022692"/>
    </source>
</evidence>
<gene>
    <name evidence="9" type="ORF">KHA91_04300</name>
</gene>
<dbReference type="RefSeq" id="WP_213096953.1">
    <property type="nucleotide sequence ID" value="NZ_JAGYPH010000001.1"/>
</dbReference>
<comment type="caution">
    <text evidence="9">The sequence shown here is derived from an EMBL/GenBank/DDBJ whole genome shotgun (WGS) entry which is preliminary data.</text>
</comment>
<feature type="transmembrane region" description="Helical" evidence="7">
    <location>
        <begin position="42"/>
        <end position="61"/>
    </location>
</feature>
<keyword evidence="10" id="KW-1185">Reference proteome</keyword>
<feature type="domain" description="YetF C-terminal" evidence="8">
    <location>
        <begin position="90"/>
        <end position="223"/>
    </location>
</feature>
<comment type="similarity">
    <text evidence="2">Belongs to the UPF0702 family.</text>
</comment>
<comment type="subcellular location">
    <subcellularLocation>
        <location evidence="1">Cell membrane</location>
        <topology evidence="1">Multi-pass membrane protein</topology>
    </subcellularLocation>
</comment>
<dbReference type="EMBL" id="JAGYPN010000001">
    <property type="protein sequence ID" value="MBS4221973.1"/>
    <property type="molecule type" value="Genomic_DNA"/>
</dbReference>
<evidence type="ECO:0000256" key="3">
    <source>
        <dbReference type="ARBA" id="ARBA00022475"/>
    </source>
</evidence>
<evidence type="ECO:0000256" key="1">
    <source>
        <dbReference type="ARBA" id="ARBA00004651"/>
    </source>
</evidence>
<evidence type="ECO:0000256" key="2">
    <source>
        <dbReference type="ARBA" id="ARBA00006448"/>
    </source>
</evidence>
<evidence type="ECO:0000256" key="7">
    <source>
        <dbReference type="SAM" id="Phobius"/>
    </source>
</evidence>
<dbReference type="InterPro" id="IPR023090">
    <property type="entry name" value="UPF0702_alpha/beta_dom_sf"/>
</dbReference>
<proteinExistence type="inferred from homology"/>
<evidence type="ECO:0000256" key="6">
    <source>
        <dbReference type="ARBA" id="ARBA00023136"/>
    </source>
</evidence>
<keyword evidence="3" id="KW-1003">Cell membrane</keyword>
<dbReference type="PANTHER" id="PTHR34582:SF5">
    <property type="entry name" value="UPF0702 TRANSMEMBRANE PROTEIN YETF"/>
    <property type="match status" value="1"/>
</dbReference>
<keyword evidence="4 7" id="KW-0812">Transmembrane</keyword>
<keyword evidence="5 7" id="KW-1133">Transmembrane helix</keyword>
<keyword evidence="6 7" id="KW-0472">Membrane</keyword>
<evidence type="ECO:0000259" key="8">
    <source>
        <dbReference type="Pfam" id="PF04239"/>
    </source>
</evidence>
<dbReference type="GO" id="GO:0005886">
    <property type="term" value="C:plasma membrane"/>
    <property type="evidence" value="ECO:0007669"/>
    <property type="project" value="UniProtKB-SubCell"/>
</dbReference>
<protein>
    <submittedName>
        <fullName evidence="9">DUF421 domain-containing protein</fullName>
    </submittedName>
</protein>
<sequence>MDFFQSQESLNSFQWILRAVVAYLFLLFVAKLMGQRSISQLNFLDFVIALSIGNIIAHPLSDEKLGFKGSLISTSVLASLYIISVFVSLKSNRVNKFFDTPPMPLIENGNIIYKNLAKARVSIDFILSELRKEKIEDPEKVALAMWEAGGTLSIFLKPQYQNVTREDMNLPSKVFSIPRTVIKEGKIDSSELRESGNTEKWLLKQIQQTYKADIKDILLATVDNKGQVKVFLYKY</sequence>
<reference evidence="9 10" key="1">
    <citation type="submission" date="2021-05" db="EMBL/GenBank/DDBJ databases">
        <title>Novel Bacillus species.</title>
        <authorList>
            <person name="Liu G."/>
        </authorList>
    </citation>
    <scope>NUCLEOTIDE SEQUENCE [LARGE SCALE GENOMIC DNA]</scope>
    <source>
        <strain evidence="9 10">FJAT-49682</strain>
    </source>
</reference>
<evidence type="ECO:0000313" key="10">
    <source>
        <dbReference type="Proteomes" id="UP000676456"/>
    </source>
</evidence>
<dbReference type="InterPro" id="IPR007353">
    <property type="entry name" value="DUF421"/>
</dbReference>